<name>A0AAD7GPH7_MYCRO</name>
<evidence type="ECO:0000313" key="2">
    <source>
        <dbReference type="Proteomes" id="UP001221757"/>
    </source>
</evidence>
<evidence type="ECO:0000313" key="1">
    <source>
        <dbReference type="EMBL" id="KAJ7701191.1"/>
    </source>
</evidence>
<protein>
    <submittedName>
        <fullName evidence="1">Uncharacterized protein</fullName>
    </submittedName>
</protein>
<organism evidence="1 2">
    <name type="scientific">Mycena rosella</name>
    <name type="common">Pink bonnet</name>
    <name type="synonym">Agaricus rosellus</name>
    <dbReference type="NCBI Taxonomy" id="1033263"/>
    <lineage>
        <taxon>Eukaryota</taxon>
        <taxon>Fungi</taxon>
        <taxon>Dikarya</taxon>
        <taxon>Basidiomycota</taxon>
        <taxon>Agaricomycotina</taxon>
        <taxon>Agaricomycetes</taxon>
        <taxon>Agaricomycetidae</taxon>
        <taxon>Agaricales</taxon>
        <taxon>Marasmiineae</taxon>
        <taxon>Mycenaceae</taxon>
        <taxon>Mycena</taxon>
    </lineage>
</organism>
<proteinExistence type="predicted"/>
<keyword evidence="2" id="KW-1185">Reference proteome</keyword>
<gene>
    <name evidence="1" type="ORF">B0H17DRAFT_1128479</name>
</gene>
<comment type="caution">
    <text evidence="1">The sequence shown here is derived from an EMBL/GenBank/DDBJ whole genome shotgun (WGS) entry which is preliminary data.</text>
</comment>
<reference evidence="1" key="1">
    <citation type="submission" date="2023-03" db="EMBL/GenBank/DDBJ databases">
        <title>Massive genome expansion in bonnet fungi (Mycena s.s.) driven by repeated elements and novel gene families across ecological guilds.</title>
        <authorList>
            <consortium name="Lawrence Berkeley National Laboratory"/>
            <person name="Harder C.B."/>
            <person name="Miyauchi S."/>
            <person name="Viragh M."/>
            <person name="Kuo A."/>
            <person name="Thoen E."/>
            <person name="Andreopoulos B."/>
            <person name="Lu D."/>
            <person name="Skrede I."/>
            <person name="Drula E."/>
            <person name="Henrissat B."/>
            <person name="Morin E."/>
            <person name="Kohler A."/>
            <person name="Barry K."/>
            <person name="LaButti K."/>
            <person name="Morin E."/>
            <person name="Salamov A."/>
            <person name="Lipzen A."/>
            <person name="Mereny Z."/>
            <person name="Hegedus B."/>
            <person name="Baldrian P."/>
            <person name="Stursova M."/>
            <person name="Weitz H."/>
            <person name="Taylor A."/>
            <person name="Grigoriev I.V."/>
            <person name="Nagy L.G."/>
            <person name="Martin F."/>
            <person name="Kauserud H."/>
        </authorList>
    </citation>
    <scope>NUCLEOTIDE SEQUENCE</scope>
    <source>
        <strain evidence="1">CBHHK067</strain>
    </source>
</reference>
<sequence>MPPNFPSCHTDYADRDVAVDSDSAILWLGGSAATDVSSTFSIFGHVPSLTILQLLQPWCFSCNPLLLLSAKPDPSFVASFSIQSKPVLSPPPSVQRSALVHIDDEQAPSQHEMETCPLTGSYSITRLQDRSGAPSNLIAGLSSLFRCISRLAGSCPGTKMLKV</sequence>
<dbReference type="Proteomes" id="UP001221757">
    <property type="component" value="Unassembled WGS sequence"/>
</dbReference>
<accession>A0AAD7GPH7</accession>
<dbReference type="EMBL" id="JARKIE010000018">
    <property type="protein sequence ID" value="KAJ7701191.1"/>
    <property type="molecule type" value="Genomic_DNA"/>
</dbReference>
<dbReference type="AlphaFoldDB" id="A0AAD7GPH7"/>